<dbReference type="PIRSF" id="PIRSF001456">
    <property type="entry name" value="Chorismate_synth"/>
    <property type="match status" value="1"/>
</dbReference>
<dbReference type="Gene3D" id="3.60.150.10">
    <property type="entry name" value="Chorismate synthase AroC"/>
    <property type="match status" value="1"/>
</dbReference>
<feature type="binding site" evidence="11">
    <location>
        <begin position="125"/>
        <end position="127"/>
    </location>
    <ligand>
        <name>FMN</name>
        <dbReference type="ChEBI" id="CHEBI:58210"/>
    </ligand>
</feature>
<protein>
    <recommendedName>
        <fullName evidence="3 11">Chorismate synthase</fullName>
        <shortName evidence="11">CS</shortName>
        <ecNumber evidence="3 11">4.2.3.5</ecNumber>
    </recommendedName>
    <alternativeName>
        <fullName evidence="11">5-enolpyruvylshikimate-3-phosphate phospholyase</fullName>
    </alternativeName>
</protein>
<dbReference type="SUPFAM" id="SSF103263">
    <property type="entry name" value="Chorismate synthase, AroC"/>
    <property type="match status" value="1"/>
</dbReference>
<dbReference type="AlphaFoldDB" id="A0A9D1FZU8"/>
<keyword evidence="7 11" id="KW-0274">FAD</keyword>
<dbReference type="EMBL" id="DVJN01000111">
    <property type="protein sequence ID" value="HIS92484.1"/>
    <property type="molecule type" value="Genomic_DNA"/>
</dbReference>
<dbReference type="GO" id="GO:0005829">
    <property type="term" value="C:cytosol"/>
    <property type="evidence" value="ECO:0007669"/>
    <property type="project" value="TreeGrafter"/>
</dbReference>
<dbReference type="NCBIfam" id="NF003793">
    <property type="entry name" value="PRK05382.1"/>
    <property type="match status" value="1"/>
</dbReference>
<evidence type="ECO:0000256" key="8">
    <source>
        <dbReference type="ARBA" id="ARBA00022857"/>
    </source>
</evidence>
<comment type="subunit">
    <text evidence="11">Homotetramer.</text>
</comment>
<reference evidence="12" key="1">
    <citation type="submission" date="2020-10" db="EMBL/GenBank/DDBJ databases">
        <authorList>
            <person name="Gilroy R."/>
        </authorList>
    </citation>
    <scope>NUCLEOTIDE SEQUENCE</scope>
    <source>
        <strain evidence="12">13766</strain>
    </source>
</reference>
<evidence type="ECO:0000313" key="13">
    <source>
        <dbReference type="Proteomes" id="UP000824140"/>
    </source>
</evidence>
<dbReference type="Pfam" id="PF01264">
    <property type="entry name" value="Chorismate_synt"/>
    <property type="match status" value="1"/>
</dbReference>
<sequence>MSSSYGNHLRVSIFGQSHSEAIGAVVDGLPAGEAIDLEEVRRFMRRRAPGQNAHSTARKEADEPRVVSGLAGGFTCGAPLCALIENTNARSGDYDSLKNRPRPSHADYTAFVKYQGFADARGGGHFSGRLTAPLCFAGAVALQILARRGVTVGARIAEIAGVCDGPAEEEALFLSAREKEFPVADDARGAQMREAIAAAKREGDSVGGVVEARAYGLPAGLGEPMFGGMENELAHWLFAIPAVRGVEFGAGFAAARMRGSEHNDPFYFDEEGRVRTRANRHGGVLGGITSGMPLIVRAAFKPTPSIAREQETVNLQTGQAETLVVGGRHDPCIVPRAVPCVEAAVALAILDAML</sequence>
<dbReference type="GO" id="GO:0004107">
    <property type="term" value="F:chorismate synthase activity"/>
    <property type="evidence" value="ECO:0007669"/>
    <property type="project" value="UniProtKB-UniRule"/>
</dbReference>
<evidence type="ECO:0000256" key="1">
    <source>
        <dbReference type="ARBA" id="ARBA00005044"/>
    </source>
</evidence>
<evidence type="ECO:0000256" key="2">
    <source>
        <dbReference type="ARBA" id="ARBA00008014"/>
    </source>
</evidence>
<keyword evidence="6 11" id="KW-0288">FMN</keyword>
<feature type="binding site" evidence="11">
    <location>
        <position position="328"/>
    </location>
    <ligand>
        <name>FMN</name>
        <dbReference type="ChEBI" id="CHEBI:58210"/>
    </ligand>
</feature>
<comment type="similarity">
    <text evidence="2 11">Belongs to the chorismate synthase family.</text>
</comment>
<evidence type="ECO:0000256" key="3">
    <source>
        <dbReference type="ARBA" id="ARBA00013036"/>
    </source>
</evidence>
<comment type="caution">
    <text evidence="12">The sequence shown here is derived from an EMBL/GenBank/DDBJ whole genome shotgun (WGS) entry which is preliminary data.</text>
</comment>
<dbReference type="GO" id="GO:0009423">
    <property type="term" value="P:chorismate biosynthetic process"/>
    <property type="evidence" value="ECO:0007669"/>
    <property type="project" value="UniProtKB-UniRule"/>
</dbReference>
<dbReference type="CDD" id="cd07304">
    <property type="entry name" value="Chorismate_synthase"/>
    <property type="match status" value="1"/>
</dbReference>
<dbReference type="GO" id="GO:0010181">
    <property type="term" value="F:FMN binding"/>
    <property type="evidence" value="ECO:0007669"/>
    <property type="project" value="TreeGrafter"/>
</dbReference>
<keyword evidence="9 11" id="KW-0057">Aromatic amino acid biosynthesis</keyword>
<evidence type="ECO:0000256" key="4">
    <source>
        <dbReference type="ARBA" id="ARBA00022605"/>
    </source>
</evidence>
<evidence type="ECO:0000256" key="7">
    <source>
        <dbReference type="ARBA" id="ARBA00022827"/>
    </source>
</evidence>
<comment type="catalytic activity">
    <reaction evidence="11">
        <text>5-O-(1-carboxyvinyl)-3-phosphoshikimate = chorismate + phosphate</text>
        <dbReference type="Rhea" id="RHEA:21020"/>
        <dbReference type="ChEBI" id="CHEBI:29748"/>
        <dbReference type="ChEBI" id="CHEBI:43474"/>
        <dbReference type="ChEBI" id="CHEBI:57701"/>
        <dbReference type="EC" id="4.2.3.5"/>
    </reaction>
</comment>
<keyword evidence="4 11" id="KW-0028">Amino-acid biosynthesis</keyword>
<dbReference type="EC" id="4.2.3.5" evidence="3 11"/>
<dbReference type="HAMAP" id="MF_00300">
    <property type="entry name" value="Chorismate_synth"/>
    <property type="match status" value="1"/>
</dbReference>
<evidence type="ECO:0000256" key="9">
    <source>
        <dbReference type="ARBA" id="ARBA00023141"/>
    </source>
</evidence>
<dbReference type="GO" id="GO:0008652">
    <property type="term" value="P:amino acid biosynthetic process"/>
    <property type="evidence" value="ECO:0007669"/>
    <property type="project" value="UniProtKB-KW"/>
</dbReference>
<organism evidence="12 13">
    <name type="scientific">Candidatus Alectryocaccomicrobium excrementavium</name>
    <dbReference type="NCBI Taxonomy" id="2840668"/>
    <lineage>
        <taxon>Bacteria</taxon>
        <taxon>Bacillati</taxon>
        <taxon>Bacillota</taxon>
        <taxon>Clostridia</taxon>
        <taxon>Candidatus Alectryocaccomicrobium</taxon>
    </lineage>
</organism>
<evidence type="ECO:0000256" key="6">
    <source>
        <dbReference type="ARBA" id="ARBA00022643"/>
    </source>
</evidence>
<comment type="cofactor">
    <cofactor evidence="11">
        <name>FMNH2</name>
        <dbReference type="ChEBI" id="CHEBI:57618"/>
    </cofactor>
    <text evidence="11">Reduced FMN (FMNH(2)).</text>
</comment>
<evidence type="ECO:0000313" key="12">
    <source>
        <dbReference type="EMBL" id="HIS92484.1"/>
    </source>
</evidence>
<feature type="binding site" evidence="11">
    <location>
        <begin position="301"/>
        <end position="305"/>
    </location>
    <ligand>
        <name>FMN</name>
        <dbReference type="ChEBI" id="CHEBI:58210"/>
    </ligand>
</feature>
<name>A0A9D1FZU8_9FIRM</name>
<evidence type="ECO:0000256" key="11">
    <source>
        <dbReference type="HAMAP-Rule" id="MF_00300"/>
    </source>
</evidence>
<evidence type="ECO:0000256" key="5">
    <source>
        <dbReference type="ARBA" id="ARBA00022630"/>
    </source>
</evidence>
<dbReference type="PANTHER" id="PTHR21085:SF0">
    <property type="entry name" value="CHORISMATE SYNTHASE"/>
    <property type="match status" value="1"/>
</dbReference>
<reference evidence="12" key="2">
    <citation type="journal article" date="2021" name="PeerJ">
        <title>Extensive microbial diversity within the chicken gut microbiome revealed by metagenomics and culture.</title>
        <authorList>
            <person name="Gilroy R."/>
            <person name="Ravi A."/>
            <person name="Getino M."/>
            <person name="Pursley I."/>
            <person name="Horton D.L."/>
            <person name="Alikhan N.F."/>
            <person name="Baker D."/>
            <person name="Gharbi K."/>
            <person name="Hall N."/>
            <person name="Watson M."/>
            <person name="Adriaenssens E.M."/>
            <person name="Foster-Nyarko E."/>
            <person name="Jarju S."/>
            <person name="Secka A."/>
            <person name="Antonio M."/>
            <person name="Oren A."/>
            <person name="Chaudhuri R.R."/>
            <person name="La Ragione R."/>
            <person name="Hildebrand F."/>
            <person name="Pallen M.J."/>
        </authorList>
    </citation>
    <scope>NUCLEOTIDE SEQUENCE</scope>
    <source>
        <strain evidence="12">13766</strain>
    </source>
</reference>
<keyword evidence="10 11" id="KW-0456">Lyase</keyword>
<dbReference type="InterPro" id="IPR035904">
    <property type="entry name" value="Chorismate_synth_AroC_sf"/>
</dbReference>
<proteinExistence type="inferred from homology"/>
<gene>
    <name evidence="11 12" type="primary">aroC</name>
    <name evidence="12" type="ORF">IAA84_05635</name>
</gene>
<keyword evidence="5 11" id="KW-0285">Flavoprotein</keyword>
<dbReference type="Proteomes" id="UP000824140">
    <property type="component" value="Unassembled WGS sequence"/>
</dbReference>
<dbReference type="GO" id="GO:0009073">
    <property type="term" value="P:aromatic amino acid family biosynthetic process"/>
    <property type="evidence" value="ECO:0007669"/>
    <property type="project" value="UniProtKB-KW"/>
</dbReference>
<dbReference type="PANTHER" id="PTHR21085">
    <property type="entry name" value="CHORISMATE SYNTHASE"/>
    <property type="match status" value="1"/>
</dbReference>
<comment type="function">
    <text evidence="11">Catalyzes the anti-1,4-elimination of the C-3 phosphate and the C-6 proR hydrogen from 5-enolpyruvylshikimate-3-phosphate (EPSP) to yield chorismate, which is the branch point compound that serves as the starting substrate for the three terminal pathways of aromatic amino acid biosynthesis. This reaction introduces a second double bond into the aromatic ring system.</text>
</comment>
<keyword evidence="8 11" id="KW-0521">NADP</keyword>
<accession>A0A9D1FZU8</accession>
<feature type="binding site" evidence="11">
    <location>
        <position position="47"/>
    </location>
    <ligand>
        <name>NADP(+)</name>
        <dbReference type="ChEBI" id="CHEBI:58349"/>
    </ligand>
</feature>
<dbReference type="InterPro" id="IPR000453">
    <property type="entry name" value="Chorismate_synth"/>
</dbReference>
<evidence type="ECO:0000256" key="10">
    <source>
        <dbReference type="ARBA" id="ARBA00023239"/>
    </source>
</evidence>
<comment type="pathway">
    <text evidence="1 11">Metabolic intermediate biosynthesis; chorismate biosynthesis; chorismate from D-erythrose 4-phosphate and phosphoenolpyruvate: step 7/7.</text>
</comment>
<dbReference type="NCBIfam" id="TIGR00033">
    <property type="entry name" value="aroC"/>
    <property type="match status" value="1"/>
</dbReference>
<feature type="binding site" evidence="11">
    <location>
        <position position="286"/>
    </location>
    <ligand>
        <name>FMN</name>
        <dbReference type="ChEBI" id="CHEBI:58210"/>
    </ligand>
</feature>
<comment type="caution">
    <text evidence="11">Lacks conserved residue(s) required for the propagation of feature annotation.</text>
</comment>